<evidence type="ECO:0000313" key="6">
    <source>
        <dbReference type="Proteomes" id="UP000461768"/>
    </source>
</evidence>
<feature type="domain" description="HTH marR-type" evidence="4">
    <location>
        <begin position="40"/>
        <end position="169"/>
    </location>
</feature>
<dbReference type="PRINTS" id="PR00598">
    <property type="entry name" value="HTHMARR"/>
</dbReference>
<dbReference type="OrthoDB" id="6400170at2"/>
<gene>
    <name evidence="5" type="ORF">F7O84_05915</name>
</gene>
<dbReference type="RefSeq" id="WP_151142955.1">
    <property type="nucleotide sequence ID" value="NZ_WAGX01000004.1"/>
</dbReference>
<reference evidence="5 6" key="2">
    <citation type="submission" date="2020-02" db="EMBL/GenBank/DDBJ databases">
        <title>Candidatus Galacturonibacter soehngenii shows hetero-acetogenic catabolism of galacturonic acid but lacks a canonical carbon monoxide dehydrogenase/acetyl-CoA synthase complex.</title>
        <authorList>
            <person name="Diender M."/>
            <person name="Stouten G.R."/>
            <person name="Petersen J.F."/>
            <person name="Nielsen P.H."/>
            <person name="Dueholm M.S."/>
            <person name="Pronk J.T."/>
            <person name="Van Loosdrecht M.C.M."/>
        </authorList>
    </citation>
    <scope>NUCLEOTIDE SEQUENCE [LARGE SCALE GENOMIC DNA]</scope>
    <source>
        <strain evidence="5">GalUA</strain>
    </source>
</reference>
<keyword evidence="1" id="KW-0805">Transcription regulation</keyword>
<sequence length="203" mass="23712">MKKLLKQLQDNQNKHIISVSRLINMEVERLNQMGYESKSTKELFLELAKVYFVKKYKVVADNGIYPGQEALLELVSNESGLSQKDLAKKLKIKPPTVAVSIKRMEKTGWLTREVDESDKRISRVFITEEGKKVLEEVKVKSKELDEIVFAGIPEVEKCLLHRILIQLIENIRNTMDQNELDEVMEEFHKHHHEHKQAAHQKKR</sequence>
<dbReference type="Proteomes" id="UP000461768">
    <property type="component" value="Unassembled WGS sequence"/>
</dbReference>
<reference evidence="5 6" key="1">
    <citation type="submission" date="2019-09" db="EMBL/GenBank/DDBJ databases">
        <authorList>
            <person name="Valk L.C."/>
        </authorList>
    </citation>
    <scope>NUCLEOTIDE SEQUENCE [LARGE SCALE GENOMIC DNA]</scope>
    <source>
        <strain evidence="5">GalUA</strain>
    </source>
</reference>
<dbReference type="PANTHER" id="PTHR42756:SF1">
    <property type="entry name" value="TRANSCRIPTIONAL REPRESSOR OF EMRAB OPERON"/>
    <property type="match status" value="1"/>
</dbReference>
<dbReference type="GO" id="GO:0003677">
    <property type="term" value="F:DNA binding"/>
    <property type="evidence" value="ECO:0007669"/>
    <property type="project" value="UniProtKB-KW"/>
</dbReference>
<keyword evidence="3" id="KW-0804">Transcription</keyword>
<dbReference type="PROSITE" id="PS50995">
    <property type="entry name" value="HTH_MARR_2"/>
    <property type="match status" value="1"/>
</dbReference>
<dbReference type="GO" id="GO:0003700">
    <property type="term" value="F:DNA-binding transcription factor activity"/>
    <property type="evidence" value="ECO:0007669"/>
    <property type="project" value="InterPro"/>
</dbReference>
<organism evidence="5 6">
    <name type="scientific">Candidatus Galacturonatibacter soehngenii</name>
    <dbReference type="NCBI Taxonomy" id="2307010"/>
    <lineage>
        <taxon>Bacteria</taxon>
        <taxon>Bacillati</taxon>
        <taxon>Bacillota</taxon>
        <taxon>Clostridia</taxon>
        <taxon>Lachnospirales</taxon>
        <taxon>Lachnospiraceae</taxon>
        <taxon>Candidatus Galacturonatibacter</taxon>
    </lineage>
</organism>
<comment type="caution">
    <text evidence="5">The sequence shown here is derived from an EMBL/GenBank/DDBJ whole genome shotgun (WGS) entry which is preliminary data.</text>
</comment>
<keyword evidence="6" id="KW-1185">Reference proteome</keyword>
<dbReference type="InterPro" id="IPR036390">
    <property type="entry name" value="WH_DNA-bd_sf"/>
</dbReference>
<name>A0A7V7UHF1_9FIRM</name>
<evidence type="ECO:0000256" key="1">
    <source>
        <dbReference type="ARBA" id="ARBA00023015"/>
    </source>
</evidence>
<protein>
    <submittedName>
        <fullName evidence="5">MarR family transcriptional regulator</fullName>
    </submittedName>
</protein>
<keyword evidence="2" id="KW-0238">DNA-binding</keyword>
<evidence type="ECO:0000256" key="3">
    <source>
        <dbReference type="ARBA" id="ARBA00023163"/>
    </source>
</evidence>
<dbReference type="SUPFAM" id="SSF46785">
    <property type="entry name" value="Winged helix' DNA-binding domain"/>
    <property type="match status" value="1"/>
</dbReference>
<dbReference type="Pfam" id="PF01047">
    <property type="entry name" value="MarR"/>
    <property type="match status" value="1"/>
</dbReference>
<evidence type="ECO:0000259" key="4">
    <source>
        <dbReference type="PROSITE" id="PS50995"/>
    </source>
</evidence>
<dbReference type="Gene3D" id="1.10.10.10">
    <property type="entry name" value="Winged helix-like DNA-binding domain superfamily/Winged helix DNA-binding domain"/>
    <property type="match status" value="1"/>
</dbReference>
<dbReference type="InterPro" id="IPR036388">
    <property type="entry name" value="WH-like_DNA-bd_sf"/>
</dbReference>
<dbReference type="SMART" id="SM00347">
    <property type="entry name" value="HTH_MARR"/>
    <property type="match status" value="1"/>
</dbReference>
<proteinExistence type="predicted"/>
<dbReference type="AlphaFoldDB" id="A0A7V7UHF1"/>
<dbReference type="PANTHER" id="PTHR42756">
    <property type="entry name" value="TRANSCRIPTIONAL REGULATOR, MARR"/>
    <property type="match status" value="1"/>
</dbReference>
<evidence type="ECO:0000313" key="5">
    <source>
        <dbReference type="EMBL" id="KAB1439918.1"/>
    </source>
</evidence>
<dbReference type="EMBL" id="WAGX01000004">
    <property type="protein sequence ID" value="KAB1439918.1"/>
    <property type="molecule type" value="Genomic_DNA"/>
</dbReference>
<accession>A0A7V7UHF1</accession>
<dbReference type="InterPro" id="IPR000835">
    <property type="entry name" value="HTH_MarR-typ"/>
</dbReference>
<evidence type="ECO:0000256" key="2">
    <source>
        <dbReference type="ARBA" id="ARBA00023125"/>
    </source>
</evidence>